<organism evidence="5 6">
    <name type="scientific">Eiseniibacteriota bacterium</name>
    <dbReference type="NCBI Taxonomy" id="2212470"/>
    <lineage>
        <taxon>Bacteria</taxon>
        <taxon>Candidatus Eiseniibacteriota</taxon>
    </lineage>
</organism>
<comment type="caution">
    <text evidence="5">The sequence shown here is derived from an EMBL/GenBank/DDBJ whole genome shotgun (WGS) entry which is preliminary data.</text>
</comment>
<dbReference type="Gene3D" id="3.40.50.10810">
    <property type="entry name" value="Tandem AAA-ATPase domain"/>
    <property type="match status" value="1"/>
</dbReference>
<dbReference type="Pfam" id="PF00271">
    <property type="entry name" value="Helicase_C"/>
    <property type="match status" value="1"/>
</dbReference>
<reference evidence="5" key="1">
    <citation type="submission" date="2020-04" db="EMBL/GenBank/DDBJ databases">
        <authorList>
            <person name="Zhang T."/>
        </authorList>
    </citation>
    <scope>NUCLEOTIDE SEQUENCE</scope>
    <source>
        <strain evidence="5">HKST-UBA02</strain>
    </source>
</reference>
<evidence type="ECO:0000256" key="2">
    <source>
        <dbReference type="SAM" id="MobiDB-lite"/>
    </source>
</evidence>
<dbReference type="PANTHER" id="PTHR45629:SF7">
    <property type="entry name" value="DNA EXCISION REPAIR PROTEIN ERCC-6-RELATED"/>
    <property type="match status" value="1"/>
</dbReference>
<evidence type="ECO:0000313" key="6">
    <source>
        <dbReference type="Proteomes" id="UP000739538"/>
    </source>
</evidence>
<dbReference type="SUPFAM" id="SSF52540">
    <property type="entry name" value="P-loop containing nucleoside triphosphate hydrolases"/>
    <property type="match status" value="2"/>
</dbReference>
<dbReference type="AlphaFoldDB" id="A0A956NL11"/>
<dbReference type="InterPro" id="IPR049730">
    <property type="entry name" value="SNF2/RAD54-like_C"/>
</dbReference>
<sequence>ELAKKIADAVLDGRSEVELDGQTIPASAQSLDAVRQIAEVLGRPPQQAGDVDREPAGEEPDDEGAVATEPEVTIEGIANGPIALLVDDNLEEVTYEATPRVRGEVGSVRPTQLSAQLYPHQEAGLRWLQDAWATGLPGVLLADDMGLGKTLQVLAFLAWIREFRPGDSRPILIVAPTGLIRNWMAEADRHLGYGHGPVAHGSDAGASRGLGHPIAATGAGLQRLRLPEAARGRETDGGMPVLDVDRLRSASWVLTTYESLRDYQHSFGRVDWSVLVLDEVQKIKNPVALATDAVKAMNADFRVALTGTPVENHIADLWSIVDAIFPGRLGALREFVKGHQAPEELQQLREDLLEGQAPTLVLRRMKEDHLRGLPEIVRHVDEGRRQMPPAQVAAYDEIVEKIRAGAGKGFMMVGLQELRLVSVHPDVLSTDDPDDYIRASAKLSYVFEILDKIRNASEKALIFLDSLNVQGSVASLIQARYRLRRMPMILNGTVSGARRATMVETFQSEPDQFDVMILSPKAGGVGLTLTEANHVIHLMRWWNPAVEDQATDRAYRIGQRRPVHVYLPTAVHPEQAEYSFDLRLHELLERKRGLSRQLLAPD</sequence>
<dbReference type="PROSITE" id="PS51194">
    <property type="entry name" value="HELICASE_CTER"/>
    <property type="match status" value="1"/>
</dbReference>
<proteinExistence type="predicted"/>
<feature type="domain" description="Helicase C-terminal" evidence="4">
    <location>
        <begin position="445"/>
        <end position="602"/>
    </location>
</feature>
<protein>
    <submittedName>
        <fullName evidence="5">DEAD/DEAH box helicase</fullName>
    </submittedName>
</protein>
<keyword evidence="5" id="KW-0547">Nucleotide-binding</keyword>
<reference evidence="5" key="2">
    <citation type="journal article" date="2021" name="Microbiome">
        <title>Successional dynamics and alternative stable states in a saline activated sludge microbial community over 9 years.</title>
        <authorList>
            <person name="Wang Y."/>
            <person name="Ye J."/>
            <person name="Ju F."/>
            <person name="Liu L."/>
            <person name="Boyd J.A."/>
            <person name="Deng Y."/>
            <person name="Parks D.H."/>
            <person name="Jiang X."/>
            <person name="Yin X."/>
            <person name="Woodcroft B.J."/>
            <person name="Tyson G.W."/>
            <person name="Hugenholtz P."/>
            <person name="Polz M.F."/>
            <person name="Zhang T."/>
        </authorList>
    </citation>
    <scope>NUCLEOTIDE SEQUENCE</scope>
    <source>
        <strain evidence="5">HKST-UBA02</strain>
    </source>
</reference>
<evidence type="ECO:0000259" key="3">
    <source>
        <dbReference type="PROSITE" id="PS51192"/>
    </source>
</evidence>
<dbReference type="GO" id="GO:0005524">
    <property type="term" value="F:ATP binding"/>
    <property type="evidence" value="ECO:0007669"/>
    <property type="project" value="InterPro"/>
</dbReference>
<dbReference type="InterPro" id="IPR000330">
    <property type="entry name" value="SNF2_N"/>
</dbReference>
<evidence type="ECO:0000256" key="1">
    <source>
        <dbReference type="ARBA" id="ARBA00022801"/>
    </source>
</evidence>
<dbReference type="GO" id="GO:0016787">
    <property type="term" value="F:hydrolase activity"/>
    <property type="evidence" value="ECO:0007669"/>
    <property type="project" value="UniProtKB-KW"/>
</dbReference>
<dbReference type="EMBL" id="JAGQHS010000473">
    <property type="protein sequence ID" value="MCA9759753.1"/>
    <property type="molecule type" value="Genomic_DNA"/>
</dbReference>
<keyword evidence="5" id="KW-0067">ATP-binding</keyword>
<accession>A0A956NL11</accession>
<evidence type="ECO:0000259" key="4">
    <source>
        <dbReference type="PROSITE" id="PS51194"/>
    </source>
</evidence>
<feature type="non-terminal residue" evidence="5">
    <location>
        <position position="1"/>
    </location>
</feature>
<keyword evidence="1" id="KW-0378">Hydrolase</keyword>
<dbReference type="GO" id="GO:0004386">
    <property type="term" value="F:helicase activity"/>
    <property type="evidence" value="ECO:0007669"/>
    <property type="project" value="UniProtKB-KW"/>
</dbReference>
<evidence type="ECO:0000313" key="5">
    <source>
        <dbReference type="EMBL" id="MCA9759753.1"/>
    </source>
</evidence>
<keyword evidence="5" id="KW-0347">Helicase</keyword>
<feature type="domain" description="Helicase ATP-binding" evidence="3">
    <location>
        <begin position="130"/>
        <end position="327"/>
    </location>
</feature>
<dbReference type="SMART" id="SM00487">
    <property type="entry name" value="DEXDc"/>
    <property type="match status" value="1"/>
</dbReference>
<dbReference type="PANTHER" id="PTHR45629">
    <property type="entry name" value="SNF2/RAD54 FAMILY MEMBER"/>
    <property type="match status" value="1"/>
</dbReference>
<dbReference type="Gene3D" id="3.40.50.300">
    <property type="entry name" value="P-loop containing nucleotide triphosphate hydrolases"/>
    <property type="match status" value="1"/>
</dbReference>
<feature type="region of interest" description="Disordered" evidence="2">
    <location>
        <begin position="41"/>
        <end position="66"/>
    </location>
</feature>
<gene>
    <name evidence="5" type="ORF">KDA27_28405</name>
</gene>
<dbReference type="InterPro" id="IPR001650">
    <property type="entry name" value="Helicase_C-like"/>
</dbReference>
<dbReference type="InterPro" id="IPR050496">
    <property type="entry name" value="SNF2_RAD54_helicase_repair"/>
</dbReference>
<dbReference type="PROSITE" id="PS51192">
    <property type="entry name" value="HELICASE_ATP_BIND_1"/>
    <property type="match status" value="1"/>
</dbReference>
<dbReference type="CDD" id="cd18793">
    <property type="entry name" value="SF2_C_SNF"/>
    <property type="match status" value="1"/>
</dbReference>
<name>A0A956NL11_UNCEI</name>
<dbReference type="InterPro" id="IPR027417">
    <property type="entry name" value="P-loop_NTPase"/>
</dbReference>
<dbReference type="Pfam" id="PF00176">
    <property type="entry name" value="SNF2-rel_dom"/>
    <property type="match status" value="1"/>
</dbReference>
<dbReference type="Proteomes" id="UP000739538">
    <property type="component" value="Unassembled WGS sequence"/>
</dbReference>
<dbReference type="SMART" id="SM00490">
    <property type="entry name" value="HELICc"/>
    <property type="match status" value="1"/>
</dbReference>
<feature type="non-terminal residue" evidence="5">
    <location>
        <position position="602"/>
    </location>
</feature>
<dbReference type="InterPro" id="IPR014001">
    <property type="entry name" value="Helicase_ATP-bd"/>
</dbReference>
<dbReference type="InterPro" id="IPR038718">
    <property type="entry name" value="SNF2-like_sf"/>
</dbReference>